<dbReference type="SUPFAM" id="SSF56784">
    <property type="entry name" value="HAD-like"/>
    <property type="match status" value="1"/>
</dbReference>
<dbReference type="Gene3D" id="3.40.50.1000">
    <property type="entry name" value="HAD superfamily/HAD-like"/>
    <property type="match status" value="1"/>
</dbReference>
<evidence type="ECO:0008006" key="5">
    <source>
        <dbReference type="Google" id="ProtNLM"/>
    </source>
</evidence>
<dbReference type="InterPro" id="IPR006439">
    <property type="entry name" value="HAD-SF_hydro_IA"/>
</dbReference>
<evidence type="ECO:0000256" key="1">
    <source>
        <dbReference type="ARBA" id="ARBA00022801"/>
    </source>
</evidence>
<dbReference type="RefSeq" id="WP_041845325.1">
    <property type="nucleotide sequence ID" value="NZ_JAMAXM010000007.1"/>
</dbReference>
<dbReference type="AlphaFoldDB" id="A0A0D0EYI2"/>
<dbReference type="Pfam" id="PF13419">
    <property type="entry name" value="HAD_2"/>
    <property type="match status" value="1"/>
</dbReference>
<dbReference type="InterPro" id="IPR041492">
    <property type="entry name" value="HAD_2"/>
</dbReference>
<dbReference type="SFLD" id="SFLDG01129">
    <property type="entry name" value="C1.5:_HAD__Beta-PGM__Phosphata"/>
    <property type="match status" value="1"/>
</dbReference>
<dbReference type="NCBIfam" id="TIGR01549">
    <property type="entry name" value="HAD-SF-IA-v1"/>
    <property type="match status" value="1"/>
</dbReference>
<dbReference type="Gene3D" id="1.10.150.240">
    <property type="entry name" value="Putative phosphatase, domain 2"/>
    <property type="match status" value="1"/>
</dbReference>
<sequence>MNILWDLDGTLFDTYPKLMASFQKLAGKQINEDELIRWLKKDSKQAFKHYGISEDKRQEYQKIDLQFKDEDKKPFPFVEDVLKMADKNIIVTHRSRVSTLRLLKYWKMDHYFQEIVCPEEDGFPRKPHVASYAYVHDKYGIDLVIGDRALDIIPAKELDIPTCLFQNENEEADFHLSSYKDFPQVLEGLSMRKSNR</sequence>
<evidence type="ECO:0000313" key="4">
    <source>
        <dbReference type="Proteomes" id="UP000032076"/>
    </source>
</evidence>
<reference evidence="3 4" key="1">
    <citation type="submission" date="2015-01" db="EMBL/GenBank/DDBJ databases">
        <title>Draft Genome Sequences of Four Bacillus thermoamylovorans Strains, Isolated From Food Products.</title>
        <authorList>
            <person name="Krawcyk A.O."/>
            <person name="Berendsen E.M."/>
            <person name="Eijlander R.T."/>
            <person name="de Jong A."/>
            <person name="Wells-Bennik M."/>
            <person name="Kuipers O.P."/>
        </authorList>
    </citation>
    <scope>NUCLEOTIDE SEQUENCE [LARGE SCALE GENOMIC DNA]</scope>
    <source>
        <strain evidence="3 4">B4167</strain>
    </source>
</reference>
<dbReference type="InterPro" id="IPR036412">
    <property type="entry name" value="HAD-like_sf"/>
</dbReference>
<organism evidence="3 4">
    <name type="scientific">Caldibacillus thermoamylovorans</name>
    <dbReference type="NCBI Taxonomy" id="35841"/>
    <lineage>
        <taxon>Bacteria</taxon>
        <taxon>Bacillati</taxon>
        <taxon>Bacillota</taxon>
        <taxon>Bacilli</taxon>
        <taxon>Bacillales</taxon>
        <taxon>Bacillaceae</taxon>
        <taxon>Caldibacillus</taxon>
    </lineage>
</organism>
<gene>
    <name evidence="3" type="ORF">B4167_1365</name>
</gene>
<dbReference type="Proteomes" id="UP000032076">
    <property type="component" value="Unassembled WGS sequence"/>
</dbReference>
<protein>
    <recommendedName>
        <fullName evidence="5">Haloacid dehalogenase</fullName>
    </recommendedName>
</protein>
<evidence type="ECO:0000313" key="3">
    <source>
        <dbReference type="EMBL" id="KIO74413.1"/>
    </source>
</evidence>
<name>A0A0D0EYI2_9BACI</name>
<dbReference type="InterPro" id="IPR050155">
    <property type="entry name" value="HAD-like_hydrolase_sf"/>
</dbReference>
<keyword evidence="1" id="KW-0378">Hydrolase</keyword>
<dbReference type="PANTHER" id="PTHR43434">
    <property type="entry name" value="PHOSPHOGLYCOLATE PHOSPHATASE"/>
    <property type="match status" value="1"/>
</dbReference>
<proteinExistence type="predicted"/>
<evidence type="ECO:0000256" key="2">
    <source>
        <dbReference type="ARBA" id="ARBA00022842"/>
    </source>
</evidence>
<keyword evidence="2" id="KW-0460">Magnesium</keyword>
<dbReference type="OrthoDB" id="9807630at2"/>
<dbReference type="GO" id="GO:0005829">
    <property type="term" value="C:cytosol"/>
    <property type="evidence" value="ECO:0007669"/>
    <property type="project" value="TreeGrafter"/>
</dbReference>
<dbReference type="GO" id="GO:0008967">
    <property type="term" value="F:phosphoglycolate phosphatase activity"/>
    <property type="evidence" value="ECO:0007669"/>
    <property type="project" value="TreeGrafter"/>
</dbReference>
<comment type="caution">
    <text evidence="3">The sequence shown here is derived from an EMBL/GenBank/DDBJ whole genome shotgun (WGS) entry which is preliminary data.</text>
</comment>
<dbReference type="GO" id="GO:0006281">
    <property type="term" value="P:DNA repair"/>
    <property type="evidence" value="ECO:0007669"/>
    <property type="project" value="TreeGrafter"/>
</dbReference>
<accession>A0A0D0EYI2</accession>
<dbReference type="SFLD" id="SFLDS00003">
    <property type="entry name" value="Haloacid_Dehalogenase"/>
    <property type="match status" value="1"/>
</dbReference>
<dbReference type="InterPro" id="IPR023214">
    <property type="entry name" value="HAD_sf"/>
</dbReference>
<dbReference type="PANTHER" id="PTHR43434:SF25">
    <property type="entry name" value="PHOSPHOGLYCOLATE PHOSPHATASE"/>
    <property type="match status" value="1"/>
</dbReference>
<dbReference type="EMBL" id="JXLU01000002">
    <property type="protein sequence ID" value="KIO74413.1"/>
    <property type="molecule type" value="Genomic_DNA"/>
</dbReference>
<dbReference type="InterPro" id="IPR023198">
    <property type="entry name" value="PGP-like_dom2"/>
</dbReference>